<comment type="caution">
    <text evidence="3">The sequence shown here is derived from an EMBL/GenBank/DDBJ whole genome shotgun (WGS) entry which is preliminary data.</text>
</comment>
<dbReference type="InterPro" id="IPR005061">
    <property type="entry name" value="Ist1"/>
</dbReference>
<accession>A0ABD1SKQ0</accession>
<name>A0ABD1SKQ0_9LAMI</name>
<evidence type="ECO:0000256" key="2">
    <source>
        <dbReference type="SAM" id="MobiDB-lite"/>
    </source>
</evidence>
<feature type="compositionally biased region" description="Basic and acidic residues" evidence="2">
    <location>
        <begin position="222"/>
        <end position="233"/>
    </location>
</feature>
<feature type="region of interest" description="Disordered" evidence="2">
    <location>
        <begin position="222"/>
        <end position="250"/>
    </location>
</feature>
<feature type="region of interest" description="Disordered" evidence="2">
    <location>
        <begin position="459"/>
        <end position="512"/>
    </location>
</feature>
<evidence type="ECO:0000256" key="1">
    <source>
        <dbReference type="ARBA" id="ARBA00005536"/>
    </source>
</evidence>
<dbReference type="EMBL" id="JBFOLJ010000010">
    <property type="protein sequence ID" value="KAL2500789.1"/>
    <property type="molecule type" value="Genomic_DNA"/>
</dbReference>
<reference evidence="4" key="1">
    <citation type="submission" date="2024-07" db="EMBL/GenBank/DDBJ databases">
        <title>Two chromosome-level genome assemblies of Korean endemic species Abeliophyllum distichum and Forsythia ovata (Oleaceae).</title>
        <authorList>
            <person name="Jang H."/>
        </authorList>
    </citation>
    <scope>NUCLEOTIDE SEQUENCE [LARGE SCALE GENOMIC DNA]</scope>
</reference>
<sequence>MLDGLLGRGFSSKCKSIIKATRTRIEVVRKRAEAKRRFLKEDLAKLLSNGLDINAYGRTEEFLAGLTLLSCYDFIEESCEYIVKQLSKMQKSGECPEECRESVASLMFAAARFSDLPELRDLRDTFQERYGNSLECFVNQKFIEKLSSRSPTTEKRLQVLQDIASEFSIKWNCKGFEQRLAAPALAQATISERDIPKQRPGLLDDGNQTCNRREGNVVKRNELDHAGRREKPSHYKQKSLVKGEESTSNGSHGVLFHGRQGLIVDKHLHLNGKDDISLKGVRTSSPSPRKMVDNIVVGHISHNNGVHKRKGETIAALSCEKPDESTSCTGFLGKSEDLISPPVHVSRKNMLNLTEKARPEETDRSKSCYNNLPPPPYIKSKDKAILPLPPYTKPKEEKHRADRGSKYGGSNFDGDFIGSSPHNRSKSVNSLGNSHEKQDHHDREGKSLGLVKIDIHGNEKEADYQDDAIPLPKPRSIRRKHQKSSSNHDSVGNVDDFSSVKRSSSSRRRDHSRKGLQILFDDEHHQNNEEERVIDKLLIHYSKKPSSYDAGKLKKKLQAHSSHQRAIQRAIDAGELSLDQSRDGQDFESEMVPQPSRSISLPPAESALPQLKKVFTRANTFQPDNQARHVHPKLPDYDDLAARFAALKGQ</sequence>
<gene>
    <name evidence="3" type="ORF">Fot_34637</name>
</gene>
<protein>
    <submittedName>
        <fullName evidence="3">Regulator of Vps4 activity in the MVB pathway protein</fullName>
    </submittedName>
</protein>
<feature type="compositionally biased region" description="Basic and acidic residues" evidence="2">
    <location>
        <begin position="393"/>
        <end position="405"/>
    </location>
</feature>
<organism evidence="3 4">
    <name type="scientific">Forsythia ovata</name>
    <dbReference type="NCBI Taxonomy" id="205694"/>
    <lineage>
        <taxon>Eukaryota</taxon>
        <taxon>Viridiplantae</taxon>
        <taxon>Streptophyta</taxon>
        <taxon>Embryophyta</taxon>
        <taxon>Tracheophyta</taxon>
        <taxon>Spermatophyta</taxon>
        <taxon>Magnoliopsida</taxon>
        <taxon>eudicotyledons</taxon>
        <taxon>Gunneridae</taxon>
        <taxon>Pentapetalae</taxon>
        <taxon>asterids</taxon>
        <taxon>lamiids</taxon>
        <taxon>Lamiales</taxon>
        <taxon>Oleaceae</taxon>
        <taxon>Forsythieae</taxon>
        <taxon>Forsythia</taxon>
    </lineage>
</organism>
<evidence type="ECO:0000313" key="3">
    <source>
        <dbReference type="EMBL" id="KAL2500789.1"/>
    </source>
</evidence>
<dbReference type="AlphaFoldDB" id="A0ABD1SKQ0"/>
<proteinExistence type="inferred from homology"/>
<dbReference type="PANTHER" id="PTHR12161:SF14">
    <property type="entry name" value="REGULATOR OF VPS4 ACTIVITY IN THE MVB PATHWAY PROTEIN"/>
    <property type="match status" value="1"/>
</dbReference>
<feature type="region of interest" description="Disordered" evidence="2">
    <location>
        <begin position="354"/>
        <end position="447"/>
    </location>
</feature>
<dbReference type="Gene3D" id="1.20.1260.60">
    <property type="entry name" value="Vacuolar protein sorting-associated protein Ist1"/>
    <property type="match status" value="1"/>
</dbReference>
<feature type="region of interest" description="Disordered" evidence="2">
    <location>
        <begin position="579"/>
        <end position="598"/>
    </location>
</feature>
<dbReference type="FunFam" id="1.20.1260.60:FF:000002">
    <property type="entry name" value="Vacuolar protein sorting-associated protein IST1"/>
    <property type="match status" value="1"/>
</dbReference>
<dbReference type="InterPro" id="IPR042277">
    <property type="entry name" value="IST1-like"/>
</dbReference>
<dbReference type="PANTHER" id="PTHR12161">
    <property type="entry name" value="IST1 FAMILY MEMBER"/>
    <property type="match status" value="1"/>
</dbReference>
<feature type="compositionally biased region" description="Polar residues" evidence="2">
    <location>
        <begin position="420"/>
        <end position="433"/>
    </location>
</feature>
<dbReference type="Proteomes" id="UP001604277">
    <property type="component" value="Unassembled WGS sequence"/>
</dbReference>
<dbReference type="Pfam" id="PF03398">
    <property type="entry name" value="Ist1"/>
    <property type="match status" value="1"/>
</dbReference>
<feature type="compositionally biased region" description="Basic and acidic residues" evidence="2">
    <location>
        <begin position="434"/>
        <end position="446"/>
    </location>
</feature>
<comment type="similarity">
    <text evidence="1">Belongs to the IST1 family.</text>
</comment>
<keyword evidence="4" id="KW-1185">Reference proteome</keyword>
<feature type="compositionally biased region" description="Basic and acidic residues" evidence="2">
    <location>
        <begin position="355"/>
        <end position="366"/>
    </location>
</feature>
<evidence type="ECO:0000313" key="4">
    <source>
        <dbReference type="Proteomes" id="UP001604277"/>
    </source>
</evidence>